<keyword evidence="1" id="KW-0597">Phosphoprotein</keyword>
<evidence type="ECO:0000259" key="2">
    <source>
        <dbReference type="PROSITE" id="PS50110"/>
    </source>
</evidence>
<dbReference type="Gene3D" id="3.40.50.2300">
    <property type="match status" value="1"/>
</dbReference>
<evidence type="ECO:0000313" key="4">
    <source>
        <dbReference type="Proteomes" id="UP000439113"/>
    </source>
</evidence>
<protein>
    <submittedName>
        <fullName evidence="3">Response regulator</fullName>
    </submittedName>
</protein>
<name>A0A6N8DPS5_RHOAC</name>
<dbReference type="EMBL" id="WNKS01000006">
    <property type="protein sequence ID" value="MTV31181.1"/>
    <property type="molecule type" value="Genomic_DNA"/>
</dbReference>
<gene>
    <name evidence="3" type="ORF">GJ654_09260</name>
</gene>
<proteinExistence type="predicted"/>
<comment type="caution">
    <text evidence="3">The sequence shown here is derived from an EMBL/GenBank/DDBJ whole genome shotgun (WGS) entry which is preliminary data.</text>
</comment>
<dbReference type="AlphaFoldDB" id="A0A6N8DPS5"/>
<sequence>MRTMLEIAEHAKSPYILIVDDDDDDVFLMKSALKRIGWGVGAHIECGRVDNGVDALALLSRRDMLAELPAAVILDINMPKLDGVGVLRAVRHSLDLRELPIFVLTTTATETVHSAAMDLGATRIFVKPNTMTELTQIVREILETVRWASRSPAPEAEGAGDVAPKFDA</sequence>
<organism evidence="3 4">
    <name type="scientific">Rhodoblastus acidophilus</name>
    <name type="common">Rhodopseudomonas acidophila</name>
    <dbReference type="NCBI Taxonomy" id="1074"/>
    <lineage>
        <taxon>Bacteria</taxon>
        <taxon>Pseudomonadati</taxon>
        <taxon>Pseudomonadota</taxon>
        <taxon>Alphaproteobacteria</taxon>
        <taxon>Hyphomicrobiales</taxon>
        <taxon>Rhodoblastaceae</taxon>
        <taxon>Rhodoblastus</taxon>
    </lineage>
</organism>
<dbReference type="Pfam" id="PF00072">
    <property type="entry name" value="Response_reg"/>
    <property type="match status" value="1"/>
</dbReference>
<dbReference type="PANTHER" id="PTHR44520">
    <property type="entry name" value="RESPONSE REGULATOR RCP1-RELATED"/>
    <property type="match status" value="1"/>
</dbReference>
<dbReference type="SUPFAM" id="SSF52172">
    <property type="entry name" value="CheY-like"/>
    <property type="match status" value="1"/>
</dbReference>
<feature type="domain" description="Response regulatory" evidence="2">
    <location>
        <begin position="15"/>
        <end position="142"/>
    </location>
</feature>
<dbReference type="GO" id="GO:0000160">
    <property type="term" value="P:phosphorelay signal transduction system"/>
    <property type="evidence" value="ECO:0007669"/>
    <property type="project" value="InterPro"/>
</dbReference>
<evidence type="ECO:0000313" key="3">
    <source>
        <dbReference type="EMBL" id="MTV31181.1"/>
    </source>
</evidence>
<dbReference type="PROSITE" id="PS50110">
    <property type="entry name" value="RESPONSE_REGULATORY"/>
    <property type="match status" value="1"/>
</dbReference>
<dbReference type="InterPro" id="IPR011006">
    <property type="entry name" value="CheY-like_superfamily"/>
</dbReference>
<feature type="modified residue" description="4-aspartylphosphate" evidence="1">
    <location>
        <position position="75"/>
    </location>
</feature>
<dbReference type="PANTHER" id="PTHR44520:SF1">
    <property type="entry name" value="TWO-COMPONENT SYSTEM REGULATORY PROTEIN"/>
    <property type="match status" value="1"/>
</dbReference>
<dbReference type="Proteomes" id="UP000439113">
    <property type="component" value="Unassembled WGS sequence"/>
</dbReference>
<dbReference type="SMART" id="SM00448">
    <property type="entry name" value="REC"/>
    <property type="match status" value="1"/>
</dbReference>
<accession>A0A6N8DPS5</accession>
<dbReference type="InterPro" id="IPR001789">
    <property type="entry name" value="Sig_transdc_resp-reg_receiver"/>
</dbReference>
<dbReference type="InterPro" id="IPR052893">
    <property type="entry name" value="TCS_response_regulator"/>
</dbReference>
<reference evidence="3 4" key="1">
    <citation type="submission" date="2019-11" db="EMBL/GenBank/DDBJ databases">
        <title>Whole-genome sequence of a Rhodoblastus acidophilus DSM 142.</title>
        <authorList>
            <person name="Kyndt J.A."/>
            <person name="Meyer T.E."/>
        </authorList>
    </citation>
    <scope>NUCLEOTIDE SEQUENCE [LARGE SCALE GENOMIC DNA]</scope>
    <source>
        <strain evidence="3 4">DSM 142</strain>
    </source>
</reference>
<evidence type="ECO:0000256" key="1">
    <source>
        <dbReference type="PROSITE-ProRule" id="PRU00169"/>
    </source>
</evidence>
<dbReference type="OrthoDB" id="9786548at2"/>